<proteinExistence type="predicted"/>
<dbReference type="Proteomes" id="UP001164539">
    <property type="component" value="Chromosome 1"/>
</dbReference>
<reference evidence="1 2" key="1">
    <citation type="journal article" date="2023" name="Science">
        <title>Complex scaffold remodeling in plant triterpene biosynthesis.</title>
        <authorList>
            <person name="De La Pena R."/>
            <person name="Hodgson H."/>
            <person name="Liu J.C."/>
            <person name="Stephenson M.J."/>
            <person name="Martin A.C."/>
            <person name="Owen C."/>
            <person name="Harkess A."/>
            <person name="Leebens-Mack J."/>
            <person name="Jimenez L.E."/>
            <person name="Osbourn A."/>
            <person name="Sattely E.S."/>
        </authorList>
    </citation>
    <scope>NUCLEOTIDE SEQUENCE [LARGE SCALE GENOMIC DNA]</scope>
    <source>
        <strain evidence="2">cv. JPN11</strain>
        <tissue evidence="1">Leaf</tissue>
    </source>
</reference>
<comment type="caution">
    <text evidence="1">The sequence shown here is derived from an EMBL/GenBank/DDBJ whole genome shotgun (WGS) entry which is preliminary data.</text>
</comment>
<gene>
    <name evidence="1" type="ORF">OWV82_002136</name>
</gene>
<sequence length="425" mass="48897">MGWPICGETLAFLKPHRSNSMGSFLQKHCSRYGRVFKSHLFGSPAIVSCDHELNMFILQNEEKLFQVSYPRPMHGILGKFSLLVVSGELHKKLRNVAVSFIGSSKSTPAFLRCVEKLAVAMMESWKQCKEIAFCEEIRKFTLNLMVKHLLSIEPEEPLAFKILEDFQTYMKGFVSLPVYIPGTHYANAVKARARLSSTVRDIIKQREKENPAGLRQEDFLDVILSKRSLSDEETVSIVLDILLGGYETTATLIALIVYFLAHAPNVFQRLKEEHQAIRNRKEDGDQPLNWEDYQQMEFTSNVIYEAMRCGNVVKFVHRKAIRDVKFKDYVIPSGWKIFTENPSDFNPWRWNTTDKAILSKRVMPFGGGPRLCPGAELAKVEISFFLHHLVLNYRWNTKADELPIAYPYVEFQRGLLLEIEPIDKN</sequence>
<keyword evidence="2" id="KW-1185">Reference proteome</keyword>
<accession>A0ACC1Z210</accession>
<evidence type="ECO:0000313" key="2">
    <source>
        <dbReference type="Proteomes" id="UP001164539"/>
    </source>
</evidence>
<dbReference type="EMBL" id="CM051394">
    <property type="protein sequence ID" value="KAJ4729338.1"/>
    <property type="molecule type" value="Genomic_DNA"/>
</dbReference>
<name>A0ACC1Z210_MELAZ</name>
<evidence type="ECO:0000313" key="1">
    <source>
        <dbReference type="EMBL" id="KAJ4729338.1"/>
    </source>
</evidence>
<protein>
    <submittedName>
        <fullName evidence="1">Cytochrome P450</fullName>
    </submittedName>
</protein>
<organism evidence="1 2">
    <name type="scientific">Melia azedarach</name>
    <name type="common">Chinaberry tree</name>
    <dbReference type="NCBI Taxonomy" id="155640"/>
    <lineage>
        <taxon>Eukaryota</taxon>
        <taxon>Viridiplantae</taxon>
        <taxon>Streptophyta</taxon>
        <taxon>Embryophyta</taxon>
        <taxon>Tracheophyta</taxon>
        <taxon>Spermatophyta</taxon>
        <taxon>Magnoliopsida</taxon>
        <taxon>eudicotyledons</taxon>
        <taxon>Gunneridae</taxon>
        <taxon>Pentapetalae</taxon>
        <taxon>rosids</taxon>
        <taxon>malvids</taxon>
        <taxon>Sapindales</taxon>
        <taxon>Meliaceae</taxon>
        <taxon>Melia</taxon>
    </lineage>
</organism>